<organism evidence="2 3">
    <name type="scientific">Ensete ventricosum</name>
    <name type="common">Abyssinian banana</name>
    <name type="synonym">Musa ensete</name>
    <dbReference type="NCBI Taxonomy" id="4639"/>
    <lineage>
        <taxon>Eukaryota</taxon>
        <taxon>Viridiplantae</taxon>
        <taxon>Streptophyta</taxon>
        <taxon>Embryophyta</taxon>
        <taxon>Tracheophyta</taxon>
        <taxon>Spermatophyta</taxon>
        <taxon>Magnoliopsida</taxon>
        <taxon>Liliopsida</taxon>
        <taxon>Zingiberales</taxon>
        <taxon>Musaceae</taxon>
        <taxon>Ensete</taxon>
    </lineage>
</organism>
<accession>A0A426Z8E3</accession>
<name>A0A426Z8E3_ENSVE</name>
<evidence type="ECO:0000313" key="3">
    <source>
        <dbReference type="Proteomes" id="UP000287651"/>
    </source>
</evidence>
<dbReference type="AlphaFoldDB" id="A0A426Z8E3"/>
<gene>
    <name evidence="2" type="ORF">B296_00012876</name>
</gene>
<dbReference type="EMBL" id="AMZH03007859">
    <property type="protein sequence ID" value="RRT60274.1"/>
    <property type="molecule type" value="Genomic_DNA"/>
</dbReference>
<feature type="compositionally biased region" description="Basic and acidic residues" evidence="1">
    <location>
        <begin position="31"/>
        <end position="42"/>
    </location>
</feature>
<sequence length="82" mass="8242">MGATGADSERMKGEQGSGLAGGEEEATAGGRGEDSDDRREEEAATGGCGEDNDGRREEEADASTFGAVAATEADNSSKEARG</sequence>
<proteinExistence type="predicted"/>
<feature type="region of interest" description="Disordered" evidence="1">
    <location>
        <begin position="1"/>
        <end position="82"/>
    </location>
</feature>
<evidence type="ECO:0000256" key="1">
    <source>
        <dbReference type="SAM" id="MobiDB-lite"/>
    </source>
</evidence>
<comment type="caution">
    <text evidence="2">The sequence shown here is derived from an EMBL/GenBank/DDBJ whole genome shotgun (WGS) entry which is preliminary data.</text>
</comment>
<protein>
    <submittedName>
        <fullName evidence="2">Uncharacterized protein</fullName>
    </submittedName>
</protein>
<reference evidence="2 3" key="1">
    <citation type="journal article" date="2014" name="Agronomy (Basel)">
        <title>A Draft Genome Sequence for Ensete ventricosum, the Drought-Tolerant Tree Against Hunger.</title>
        <authorList>
            <person name="Harrison J."/>
            <person name="Moore K.A."/>
            <person name="Paszkiewicz K."/>
            <person name="Jones T."/>
            <person name="Grant M."/>
            <person name="Ambacheew D."/>
            <person name="Muzemil S."/>
            <person name="Studholme D.J."/>
        </authorList>
    </citation>
    <scope>NUCLEOTIDE SEQUENCE [LARGE SCALE GENOMIC DNA]</scope>
</reference>
<dbReference type="Proteomes" id="UP000287651">
    <property type="component" value="Unassembled WGS sequence"/>
</dbReference>
<evidence type="ECO:0000313" key="2">
    <source>
        <dbReference type="EMBL" id="RRT60274.1"/>
    </source>
</evidence>